<keyword evidence="2" id="KW-1185">Reference proteome</keyword>
<organism evidence="1 2">
    <name type="scientific">Basidiobolus ranarum</name>
    <dbReference type="NCBI Taxonomy" id="34480"/>
    <lineage>
        <taxon>Eukaryota</taxon>
        <taxon>Fungi</taxon>
        <taxon>Fungi incertae sedis</taxon>
        <taxon>Zoopagomycota</taxon>
        <taxon>Entomophthoromycotina</taxon>
        <taxon>Basidiobolomycetes</taxon>
        <taxon>Basidiobolales</taxon>
        <taxon>Basidiobolaceae</taxon>
        <taxon>Basidiobolus</taxon>
    </lineage>
</organism>
<dbReference type="InterPro" id="IPR048055">
    <property type="entry name" value="Cyclin-Q_first_cyclin_box"/>
</dbReference>
<dbReference type="EMBL" id="JASJQH010006931">
    <property type="protein sequence ID" value="KAK9723066.1"/>
    <property type="molecule type" value="Genomic_DNA"/>
</dbReference>
<dbReference type="CDD" id="cd20534">
    <property type="entry name" value="CYCLIN_CCNM_CCNQ_rpt1"/>
    <property type="match status" value="1"/>
</dbReference>
<dbReference type="InterPro" id="IPR043198">
    <property type="entry name" value="Cyclin/Ssn8"/>
</dbReference>
<reference evidence="1 2" key="1">
    <citation type="submission" date="2023-04" db="EMBL/GenBank/DDBJ databases">
        <title>Genome of Basidiobolus ranarum AG-B5.</title>
        <authorList>
            <person name="Stajich J.E."/>
            <person name="Carter-House D."/>
            <person name="Gryganskyi A."/>
        </authorList>
    </citation>
    <scope>NUCLEOTIDE SEQUENCE [LARGE SCALE GENOMIC DNA]</scope>
    <source>
        <strain evidence="1 2">AG-B5</strain>
    </source>
</reference>
<dbReference type="Proteomes" id="UP001479436">
    <property type="component" value="Unassembled WGS sequence"/>
</dbReference>
<proteinExistence type="predicted"/>
<dbReference type="InterPro" id="IPR036915">
    <property type="entry name" value="Cyclin-like_sf"/>
</dbReference>
<dbReference type="PANTHER" id="PTHR10026">
    <property type="entry name" value="CYCLIN"/>
    <property type="match status" value="1"/>
</dbReference>
<comment type="caution">
    <text evidence="1">The sequence shown here is derived from an EMBL/GenBank/DDBJ whole genome shotgun (WGS) entry which is preliminary data.</text>
</comment>
<name>A0ABR2W8N4_9FUNG</name>
<sequence>MSEQIDHKDSSLRPFESSNSSISPYQYIILAGEKLKLPQPTIATAIVLYYRVKNSQSQLSSQGRQESKQLEQENETCDDLEVYLLVTTCINLACKTTEVSRKVRDIINVGYRLLHPTESPLRIGEVNMLQSSLFKSLLISYRKQAYWKMKDSLLSSELIVLRILRFEVDVELPYPWINKIIKGMCYWKDVEIENDVDRLLHNDSHPMIQAVFQLAWAFVHDCLRTPPIMLSHPPIHIALACVHLAIRSLNVENPQSFHEWCKMWGVTNSETIKCLVVRIMSI</sequence>
<dbReference type="Gene3D" id="1.10.472.10">
    <property type="entry name" value="Cyclin-like"/>
    <property type="match status" value="2"/>
</dbReference>
<evidence type="ECO:0008006" key="3">
    <source>
        <dbReference type="Google" id="ProtNLM"/>
    </source>
</evidence>
<evidence type="ECO:0000313" key="2">
    <source>
        <dbReference type="Proteomes" id="UP001479436"/>
    </source>
</evidence>
<evidence type="ECO:0000313" key="1">
    <source>
        <dbReference type="EMBL" id="KAK9723066.1"/>
    </source>
</evidence>
<accession>A0ABR2W8N4</accession>
<gene>
    <name evidence="1" type="ORF">K7432_002174</name>
</gene>
<protein>
    <recommendedName>
        <fullName evidence="3">Cyclin-Q</fullName>
    </recommendedName>
</protein>
<dbReference type="PIRSF" id="PIRSF028758">
    <property type="entry name" value="Cyclin, C/H/G types"/>
    <property type="match status" value="1"/>
</dbReference>
<dbReference type="SUPFAM" id="SSF47954">
    <property type="entry name" value="Cyclin-like"/>
    <property type="match status" value="2"/>
</dbReference>